<accession>A0ABT1CY94</accession>
<evidence type="ECO:0000259" key="5">
    <source>
        <dbReference type="PROSITE" id="PS50931"/>
    </source>
</evidence>
<dbReference type="Proteomes" id="UP001320715">
    <property type="component" value="Unassembled WGS sequence"/>
</dbReference>
<evidence type="ECO:0000256" key="1">
    <source>
        <dbReference type="ARBA" id="ARBA00009437"/>
    </source>
</evidence>
<reference evidence="6 7" key="1">
    <citation type="submission" date="2020-01" db="EMBL/GenBank/DDBJ databases">
        <title>Genomes of bacteria type strains.</title>
        <authorList>
            <person name="Chen J."/>
            <person name="Zhu S."/>
            <person name="Yang J."/>
        </authorList>
    </citation>
    <scope>NUCLEOTIDE SEQUENCE [LARGE SCALE GENOMIC DNA]</scope>
    <source>
        <strain evidence="6 7">DSM 16655</strain>
    </source>
</reference>
<feature type="domain" description="HTH lysR-type" evidence="5">
    <location>
        <begin position="1"/>
        <end position="59"/>
    </location>
</feature>
<sequence>MKHLVTFRMIDAIARTGSIRSAAEQVNQTPSAVQRRLQNYEDELGYEIFQRTSKGVRLNAAGEMAIQHIRQTLADTERLNSLIADLAGVRRGHVNIGCSQALMPYFLPAQIARYQARYPEVTFNVQVMEHSRAAEALEAFQVDIALVFDEKTVPDYEVHLAVPQRLAAIMARDHPLARHKILRLRQCYEYPVALALRGFSGRLLLERALHGKTFRKPPIVQSDSFEYLMAHVATTDAITFQIQIGAPDASQSAPQDRGIISREIDTRDVTGGMLLLGLKRNRALPVAASRFVEQITLSLSDEYRPSSD</sequence>
<dbReference type="SUPFAM" id="SSF53850">
    <property type="entry name" value="Periplasmic binding protein-like II"/>
    <property type="match status" value="1"/>
</dbReference>
<organism evidence="6 7">
    <name type="scientific">Hoeflea alexandrii</name>
    <dbReference type="NCBI Taxonomy" id="288436"/>
    <lineage>
        <taxon>Bacteria</taxon>
        <taxon>Pseudomonadati</taxon>
        <taxon>Pseudomonadota</taxon>
        <taxon>Alphaproteobacteria</taxon>
        <taxon>Hyphomicrobiales</taxon>
        <taxon>Rhizobiaceae</taxon>
        <taxon>Hoeflea</taxon>
    </lineage>
</organism>
<protein>
    <submittedName>
        <fullName evidence="6">LysR family transcriptional regulator</fullName>
    </submittedName>
</protein>
<dbReference type="Gene3D" id="3.40.190.290">
    <property type="match status" value="1"/>
</dbReference>
<gene>
    <name evidence="6" type="ORF">GTW23_20340</name>
</gene>
<keyword evidence="3" id="KW-0238">DNA-binding</keyword>
<dbReference type="Pfam" id="PF00126">
    <property type="entry name" value="HTH_1"/>
    <property type="match status" value="1"/>
</dbReference>
<name>A0ABT1CY94_9HYPH</name>
<dbReference type="InterPro" id="IPR005119">
    <property type="entry name" value="LysR_subst-bd"/>
</dbReference>
<keyword evidence="7" id="KW-1185">Reference proteome</keyword>
<evidence type="ECO:0000313" key="7">
    <source>
        <dbReference type="Proteomes" id="UP001320715"/>
    </source>
</evidence>
<dbReference type="SUPFAM" id="SSF46785">
    <property type="entry name" value="Winged helix' DNA-binding domain"/>
    <property type="match status" value="1"/>
</dbReference>
<proteinExistence type="inferred from homology"/>
<dbReference type="EMBL" id="JAAAML010000004">
    <property type="protein sequence ID" value="MCO6410536.1"/>
    <property type="molecule type" value="Genomic_DNA"/>
</dbReference>
<keyword evidence="4" id="KW-0804">Transcription</keyword>
<dbReference type="InterPro" id="IPR036390">
    <property type="entry name" value="WH_DNA-bd_sf"/>
</dbReference>
<dbReference type="InterPro" id="IPR036388">
    <property type="entry name" value="WH-like_DNA-bd_sf"/>
</dbReference>
<dbReference type="Pfam" id="PF03466">
    <property type="entry name" value="LysR_substrate"/>
    <property type="match status" value="1"/>
</dbReference>
<evidence type="ECO:0000256" key="2">
    <source>
        <dbReference type="ARBA" id="ARBA00023015"/>
    </source>
</evidence>
<keyword evidence="2" id="KW-0805">Transcription regulation</keyword>
<evidence type="ECO:0000256" key="4">
    <source>
        <dbReference type="ARBA" id="ARBA00023163"/>
    </source>
</evidence>
<dbReference type="InterPro" id="IPR050950">
    <property type="entry name" value="HTH-type_LysR_regulators"/>
</dbReference>
<comment type="caution">
    <text evidence="6">The sequence shown here is derived from an EMBL/GenBank/DDBJ whole genome shotgun (WGS) entry which is preliminary data.</text>
</comment>
<evidence type="ECO:0000313" key="6">
    <source>
        <dbReference type="EMBL" id="MCO6410536.1"/>
    </source>
</evidence>
<evidence type="ECO:0000256" key="3">
    <source>
        <dbReference type="ARBA" id="ARBA00023125"/>
    </source>
</evidence>
<dbReference type="PROSITE" id="PS50931">
    <property type="entry name" value="HTH_LYSR"/>
    <property type="match status" value="1"/>
</dbReference>
<dbReference type="InterPro" id="IPR000847">
    <property type="entry name" value="LysR_HTH_N"/>
</dbReference>
<comment type="similarity">
    <text evidence="1">Belongs to the LysR transcriptional regulatory family.</text>
</comment>
<dbReference type="RefSeq" id="WP_252917240.1">
    <property type="nucleotide sequence ID" value="NZ_JAAAML010000004.1"/>
</dbReference>
<dbReference type="PANTHER" id="PTHR30419">
    <property type="entry name" value="HTH-TYPE TRANSCRIPTIONAL REGULATOR YBHD"/>
    <property type="match status" value="1"/>
</dbReference>
<dbReference type="Gene3D" id="1.10.10.10">
    <property type="entry name" value="Winged helix-like DNA-binding domain superfamily/Winged helix DNA-binding domain"/>
    <property type="match status" value="1"/>
</dbReference>